<sequence length="237" mass="26348">MPKTTLHLYCVGLVFIAVLISAVHAMPMPRGKGNKGNNSNQSKAPLTGPPPEIFPKSQDAPRPLRINSDIEAPLIDAGIAAALNIENKGPEIFRFTNFEPNPRMHNDAKMQLFGFALEGQGQQDPDHHKGEFCSGGLPCAGWCGTLGDGTVLCSIYELEKGVDKAKLKRFRKELPESASKETKEAVDFYDDLFWKVLPRSVYEENWGSQKKALDEREIRDKKILGEDAAAKLRQREE</sequence>
<evidence type="ECO:0000256" key="2">
    <source>
        <dbReference type="SAM" id="Phobius"/>
    </source>
</evidence>
<evidence type="ECO:0000256" key="1">
    <source>
        <dbReference type="SAM" id="MobiDB-lite"/>
    </source>
</evidence>
<name>A0A9P5Q479_9AGAR</name>
<gene>
    <name evidence="3" type="ORF">BDP27DRAFT_1359811</name>
</gene>
<keyword evidence="2" id="KW-0812">Transmembrane</keyword>
<dbReference type="EMBL" id="JADNRY010000015">
    <property type="protein sequence ID" value="KAF9073925.1"/>
    <property type="molecule type" value="Genomic_DNA"/>
</dbReference>
<feature type="transmembrane region" description="Helical" evidence="2">
    <location>
        <begin position="6"/>
        <end position="26"/>
    </location>
</feature>
<evidence type="ECO:0000313" key="4">
    <source>
        <dbReference type="Proteomes" id="UP000772434"/>
    </source>
</evidence>
<comment type="caution">
    <text evidence="3">The sequence shown here is derived from an EMBL/GenBank/DDBJ whole genome shotgun (WGS) entry which is preliminary data.</text>
</comment>
<keyword evidence="4" id="KW-1185">Reference proteome</keyword>
<feature type="region of interest" description="Disordered" evidence="1">
    <location>
        <begin position="31"/>
        <end position="60"/>
    </location>
</feature>
<dbReference type="Proteomes" id="UP000772434">
    <property type="component" value="Unassembled WGS sequence"/>
</dbReference>
<accession>A0A9P5Q479</accession>
<organism evidence="3 4">
    <name type="scientific">Rhodocollybia butyracea</name>
    <dbReference type="NCBI Taxonomy" id="206335"/>
    <lineage>
        <taxon>Eukaryota</taxon>
        <taxon>Fungi</taxon>
        <taxon>Dikarya</taxon>
        <taxon>Basidiomycota</taxon>
        <taxon>Agaricomycotina</taxon>
        <taxon>Agaricomycetes</taxon>
        <taxon>Agaricomycetidae</taxon>
        <taxon>Agaricales</taxon>
        <taxon>Marasmiineae</taxon>
        <taxon>Omphalotaceae</taxon>
        <taxon>Rhodocollybia</taxon>
    </lineage>
</organism>
<evidence type="ECO:0000313" key="3">
    <source>
        <dbReference type="EMBL" id="KAF9073925.1"/>
    </source>
</evidence>
<proteinExistence type="predicted"/>
<reference evidence="3" key="1">
    <citation type="submission" date="2020-11" db="EMBL/GenBank/DDBJ databases">
        <authorList>
            <consortium name="DOE Joint Genome Institute"/>
            <person name="Ahrendt S."/>
            <person name="Riley R."/>
            <person name="Andreopoulos W."/>
            <person name="Labutti K."/>
            <person name="Pangilinan J."/>
            <person name="Ruiz-Duenas F.J."/>
            <person name="Barrasa J.M."/>
            <person name="Sanchez-Garcia M."/>
            <person name="Camarero S."/>
            <person name="Miyauchi S."/>
            <person name="Serrano A."/>
            <person name="Linde D."/>
            <person name="Babiker R."/>
            <person name="Drula E."/>
            <person name="Ayuso-Fernandez I."/>
            <person name="Pacheco R."/>
            <person name="Padilla G."/>
            <person name="Ferreira P."/>
            <person name="Barriuso J."/>
            <person name="Kellner H."/>
            <person name="Castanera R."/>
            <person name="Alfaro M."/>
            <person name="Ramirez L."/>
            <person name="Pisabarro A.G."/>
            <person name="Kuo A."/>
            <person name="Tritt A."/>
            <person name="Lipzen A."/>
            <person name="He G."/>
            <person name="Yan M."/>
            <person name="Ng V."/>
            <person name="Cullen D."/>
            <person name="Martin F."/>
            <person name="Rosso M.-N."/>
            <person name="Henrissat B."/>
            <person name="Hibbett D."/>
            <person name="Martinez A.T."/>
            <person name="Grigoriev I.V."/>
        </authorList>
    </citation>
    <scope>NUCLEOTIDE SEQUENCE</scope>
    <source>
        <strain evidence="3">AH 40177</strain>
    </source>
</reference>
<keyword evidence="2" id="KW-0472">Membrane</keyword>
<dbReference type="AlphaFoldDB" id="A0A9P5Q479"/>
<keyword evidence="2" id="KW-1133">Transmembrane helix</keyword>
<protein>
    <submittedName>
        <fullName evidence="3">Uncharacterized protein</fullName>
    </submittedName>
</protein>